<dbReference type="PROSITE" id="PS00375">
    <property type="entry name" value="UDPGT"/>
    <property type="match status" value="1"/>
</dbReference>
<dbReference type="InterPro" id="IPR002213">
    <property type="entry name" value="UDP_glucos_trans"/>
</dbReference>
<evidence type="ECO:0000313" key="5">
    <source>
        <dbReference type="Proteomes" id="UP000245207"/>
    </source>
</evidence>
<evidence type="ECO:0000256" key="1">
    <source>
        <dbReference type="ARBA" id="ARBA00009995"/>
    </source>
</evidence>
<dbReference type="EMBL" id="PKPP01009876">
    <property type="protein sequence ID" value="PWA47290.1"/>
    <property type="molecule type" value="Genomic_DNA"/>
</dbReference>
<dbReference type="PANTHER" id="PTHR11926:SF986">
    <property type="entry name" value="UDP-GLYCOSYLTRANSFERASE 84A1"/>
    <property type="match status" value="1"/>
</dbReference>
<dbReference type="GO" id="GO:0080044">
    <property type="term" value="F:quercetin 7-O-glucosyltransferase activity"/>
    <property type="evidence" value="ECO:0007669"/>
    <property type="project" value="TreeGrafter"/>
</dbReference>
<dbReference type="FunFam" id="3.40.50.2000:FF:000101">
    <property type="entry name" value="Glycosyltransferase"/>
    <property type="match status" value="1"/>
</dbReference>
<reference evidence="4 5" key="1">
    <citation type="journal article" date="2018" name="Mol. Plant">
        <title>The genome of Artemisia annua provides insight into the evolution of Asteraceae family and artemisinin biosynthesis.</title>
        <authorList>
            <person name="Shen Q."/>
            <person name="Zhang L."/>
            <person name="Liao Z."/>
            <person name="Wang S."/>
            <person name="Yan T."/>
            <person name="Shi P."/>
            <person name="Liu M."/>
            <person name="Fu X."/>
            <person name="Pan Q."/>
            <person name="Wang Y."/>
            <person name="Lv Z."/>
            <person name="Lu X."/>
            <person name="Zhang F."/>
            <person name="Jiang W."/>
            <person name="Ma Y."/>
            <person name="Chen M."/>
            <person name="Hao X."/>
            <person name="Li L."/>
            <person name="Tang Y."/>
            <person name="Lv G."/>
            <person name="Zhou Y."/>
            <person name="Sun X."/>
            <person name="Brodelius P.E."/>
            <person name="Rose J.K.C."/>
            <person name="Tang K."/>
        </authorList>
    </citation>
    <scope>NUCLEOTIDE SEQUENCE [LARGE SCALE GENOMIC DNA]</scope>
    <source>
        <strain evidence="5">cv. Huhao1</strain>
        <tissue evidence="4">Leaf</tissue>
    </source>
</reference>
<gene>
    <name evidence="4" type="ORF">CTI12_AA502620</name>
</gene>
<dbReference type="Pfam" id="PF00201">
    <property type="entry name" value="UDPGT"/>
    <property type="match status" value="1"/>
</dbReference>
<dbReference type="CDD" id="cd03784">
    <property type="entry name" value="GT1_Gtf-like"/>
    <property type="match status" value="1"/>
</dbReference>
<dbReference type="InterPro" id="IPR035595">
    <property type="entry name" value="UDP_glycos_trans_CS"/>
</dbReference>
<keyword evidence="3" id="KW-0808">Transferase</keyword>
<evidence type="ECO:0000256" key="3">
    <source>
        <dbReference type="ARBA" id="ARBA00022679"/>
    </source>
</evidence>
<keyword evidence="5" id="KW-1185">Reference proteome</keyword>
<accession>A0A2U1LE54</accession>
<dbReference type="PANTHER" id="PTHR11926">
    <property type="entry name" value="GLUCOSYL/GLUCURONOSYL TRANSFERASES"/>
    <property type="match status" value="1"/>
</dbReference>
<keyword evidence="2" id="KW-0328">Glycosyltransferase</keyword>
<evidence type="ECO:0000313" key="4">
    <source>
        <dbReference type="EMBL" id="PWA47290.1"/>
    </source>
</evidence>
<dbReference type="FunFam" id="3.40.50.2000:FF:000019">
    <property type="entry name" value="Glycosyltransferase"/>
    <property type="match status" value="1"/>
</dbReference>
<dbReference type="Proteomes" id="UP000245207">
    <property type="component" value="Unassembled WGS sequence"/>
</dbReference>
<dbReference type="STRING" id="35608.A0A2U1LE54"/>
<comment type="similarity">
    <text evidence="1">Belongs to the UDP-glycosyltransferase family.</text>
</comment>
<organism evidence="4 5">
    <name type="scientific">Artemisia annua</name>
    <name type="common">Sweet wormwood</name>
    <dbReference type="NCBI Taxonomy" id="35608"/>
    <lineage>
        <taxon>Eukaryota</taxon>
        <taxon>Viridiplantae</taxon>
        <taxon>Streptophyta</taxon>
        <taxon>Embryophyta</taxon>
        <taxon>Tracheophyta</taxon>
        <taxon>Spermatophyta</taxon>
        <taxon>Magnoliopsida</taxon>
        <taxon>eudicotyledons</taxon>
        <taxon>Gunneridae</taxon>
        <taxon>Pentapetalae</taxon>
        <taxon>asterids</taxon>
        <taxon>campanulids</taxon>
        <taxon>Asterales</taxon>
        <taxon>Asteraceae</taxon>
        <taxon>Asteroideae</taxon>
        <taxon>Anthemideae</taxon>
        <taxon>Artemisiinae</taxon>
        <taxon>Artemisia</taxon>
    </lineage>
</organism>
<comment type="caution">
    <text evidence="4">The sequence shown here is derived from an EMBL/GenBank/DDBJ whole genome shotgun (WGS) entry which is preliminary data.</text>
</comment>
<dbReference type="Gene3D" id="3.40.50.2000">
    <property type="entry name" value="Glycogen Phosphorylase B"/>
    <property type="match status" value="3"/>
</dbReference>
<proteinExistence type="inferred from homology"/>
<dbReference type="SUPFAM" id="SSF53756">
    <property type="entry name" value="UDP-Glycosyltransferase/glycogen phosphorylase"/>
    <property type="match status" value="2"/>
</dbReference>
<dbReference type="OrthoDB" id="5835829at2759"/>
<evidence type="ECO:0000256" key="2">
    <source>
        <dbReference type="ARBA" id="ARBA00022676"/>
    </source>
</evidence>
<sequence>MASKQDLVHVFLVTFPAQGHVNPLLRLGKLLASKGNLLVTFSASKSIGKKMKKAGTAVSGDPTPVGNCGGMIRFDFFDDGCSEDNDDERYDADTYFPKLEAYGKLSLTEIINHHAEHGQPVSCLINNPFVPWVVDLAEELTIPCAMLWVQSCACFSSFYHYENSLVPFPSEEKPDIDVQLPHMPLLKSDEVPSFLHPSTREQLIIQQSMASKQDLVHVFLVTFPAQGHVNPLLRLGKLLASKGNLLVTFSASKSIGKKMKKAGTAVSGDPTPVGNCGGMIRFDFFDDGCSEDNDDERYDADTYFPKLEAYGKLSLTEIINHHAEHGQPVSCLINNPFVPWVVDLAEELNIPCAMLWVQSCACFSSFYHYENSLVPFPSEEKPDIDVQLPHMPLLKSDEVPSFLHPSTRYPFLRRAILGQFKNISKVFCVLMETFQELEGDLINYMSQICPIHPVGPLFKNPLLETSSNISGDLIKADDCLEWLDSKDPSSVVYISFGSIVSLSQEQVTELAYGVLNSGVSFLWVMRKDANSTGVLPEGFLEEAGDRGMVVHWSPQAQVLAHTAVSCFLTHCGWNSTMEALSSGVPVVAFPQWGDQVTDAKYLADEWKVGIRMCRGEAENRVIGRDEVEVCLREATSGLKATELKKNALNWKKAAEEAVAEGGSSDRNIQEFVDEVRKISAKKSV</sequence>
<dbReference type="AlphaFoldDB" id="A0A2U1LE54"/>
<dbReference type="GO" id="GO:0080043">
    <property type="term" value="F:quercetin 3-O-glucosyltransferase activity"/>
    <property type="evidence" value="ECO:0007669"/>
    <property type="project" value="TreeGrafter"/>
</dbReference>
<protein>
    <submittedName>
        <fullName evidence="4">Uncharacterized protein</fullName>
    </submittedName>
</protein>
<name>A0A2U1LE54_ARTAN</name>